<reference evidence="2 3" key="1">
    <citation type="submission" date="2020-04" db="EMBL/GenBank/DDBJ databases">
        <title>Thermobifida alba genome sequencing and assembly.</title>
        <authorList>
            <person name="Luzics S."/>
            <person name="Horvath B."/>
            <person name="Nagy I."/>
            <person name="Toth A."/>
            <person name="Nagy I."/>
            <person name="Kukolya J."/>
        </authorList>
    </citation>
    <scope>NUCLEOTIDE SEQUENCE [LARGE SCALE GENOMIC DNA]</scope>
    <source>
        <strain evidence="2 3">DSM 43795</strain>
    </source>
</reference>
<proteinExistence type="predicted"/>
<evidence type="ECO:0000259" key="1">
    <source>
        <dbReference type="Pfam" id="PF04149"/>
    </source>
</evidence>
<keyword evidence="3" id="KW-1185">Reference proteome</keyword>
<feature type="domain" description="DUF397" evidence="1">
    <location>
        <begin position="5"/>
        <end position="58"/>
    </location>
</feature>
<dbReference type="Pfam" id="PF04149">
    <property type="entry name" value="DUF397"/>
    <property type="match status" value="1"/>
</dbReference>
<protein>
    <submittedName>
        <fullName evidence="2">DUF397 domain-containing protein</fullName>
    </submittedName>
</protein>
<evidence type="ECO:0000313" key="2">
    <source>
        <dbReference type="EMBL" id="UPT22759.1"/>
    </source>
</evidence>
<dbReference type="Proteomes" id="UP000832041">
    <property type="component" value="Chromosome"/>
</dbReference>
<evidence type="ECO:0000313" key="3">
    <source>
        <dbReference type="Proteomes" id="UP000832041"/>
    </source>
</evidence>
<dbReference type="EMBL" id="CP051627">
    <property type="protein sequence ID" value="UPT22759.1"/>
    <property type="molecule type" value="Genomic_DNA"/>
</dbReference>
<sequence length="62" mass="6889">MKADLNWHKSSYSNQTGGNCVEVAETPAAVLIRDTQHRHLGHLDFTPAEWAAFLADLRAGRL</sequence>
<accession>A0ABY4L532</accession>
<dbReference type="InterPro" id="IPR007278">
    <property type="entry name" value="DUF397"/>
</dbReference>
<dbReference type="RefSeq" id="WP_248591269.1">
    <property type="nucleotide sequence ID" value="NZ_BAABEB010000011.1"/>
</dbReference>
<organism evidence="2 3">
    <name type="scientific">Thermobifida alba</name>
    <name type="common">Thermomonospora alba</name>
    <dbReference type="NCBI Taxonomy" id="53522"/>
    <lineage>
        <taxon>Bacteria</taxon>
        <taxon>Bacillati</taxon>
        <taxon>Actinomycetota</taxon>
        <taxon>Actinomycetes</taxon>
        <taxon>Streptosporangiales</taxon>
        <taxon>Nocardiopsidaceae</taxon>
        <taxon>Thermobifida</taxon>
    </lineage>
</organism>
<gene>
    <name evidence="2" type="ORF">FOF52_18895</name>
</gene>
<name>A0ABY4L532_THEAE</name>